<accession>A0A348B3Y3</accession>
<dbReference type="EMBL" id="BMQS01000002">
    <property type="protein sequence ID" value="GGT88246.1"/>
    <property type="molecule type" value="Genomic_DNA"/>
</dbReference>
<dbReference type="PANTHER" id="PTHR36846">
    <property type="entry name" value="PROTEIN VIAA"/>
    <property type="match status" value="1"/>
</dbReference>
<dbReference type="EMBL" id="AP018553">
    <property type="protein sequence ID" value="BBD72885.1"/>
    <property type="molecule type" value="Genomic_DNA"/>
</dbReference>
<reference evidence="2" key="3">
    <citation type="journal article" date="2019" name="BMC Res. Notes">
        <title>Complete genome sequence of the Sulfodiicoccus acidiphilus strain HS-1T, the first crenarchaeon that lacks polB3, isolated from an acidic hot spring in Ohwaku-dani, Hakone, Japan.</title>
        <authorList>
            <person name="Sakai H.D."/>
            <person name="Kurosawa N."/>
        </authorList>
    </citation>
    <scope>NUCLEOTIDE SEQUENCE</scope>
    <source>
        <strain evidence="2">HS-1</strain>
    </source>
</reference>
<dbReference type="AlphaFoldDB" id="A0A348B3Y3"/>
<dbReference type="GO" id="GO:0005829">
    <property type="term" value="C:cytosol"/>
    <property type="evidence" value="ECO:0007669"/>
    <property type="project" value="TreeGrafter"/>
</dbReference>
<sequence length="447" mass="50673">MSEGYLRGVDYEDPIVKYRGERISHTLKKLIGKDLPVEPAFLVDSYYTHYLPLPIMRSEEEVSDEGKLMYKFLEMTLSSDAVLSNRNYSVANSAVSMALSISYVQNLIEELERIRKTSQSKEEREAAEQILNGMMRGNKRSGTQQGNQESMEKLMKQVHEKAMSKAMEDANMVKSMQRIIGGNGAGTGSMLNFEGDIHEVLRLSKITEIKKILEFLSGMQKLGSFTRKVSTRYSKGELYGYEKGSDLERIVPSELSMPDEIFYLKLAEAETLLYEKQIRESLGPLYLLLDKSGSMDGEKILWAKAVALALYSRARRENRDFYMRFFDNIPYPLIKVMKNAKSKDVIKMIEYIGKIRGGGGTDISRSVLSACEDIREGPVKGVSEIILLTDGEDKIAETAVRRSLKDAKSTLISVMIRGDNNDLRRVSDNYFSVYKLDHEDLLKIVEA</sequence>
<evidence type="ECO:0000313" key="2">
    <source>
        <dbReference type="EMBL" id="BBD72885.1"/>
    </source>
</evidence>
<keyword evidence="4" id="KW-1185">Reference proteome</keyword>
<dbReference type="PANTHER" id="PTHR36846:SF1">
    <property type="entry name" value="PROTEIN VIAA"/>
    <property type="match status" value="1"/>
</dbReference>
<dbReference type="PROSITE" id="PS50234">
    <property type="entry name" value="VWFA"/>
    <property type="match status" value="1"/>
</dbReference>
<evidence type="ECO:0000313" key="3">
    <source>
        <dbReference type="EMBL" id="GGT88246.1"/>
    </source>
</evidence>
<dbReference type="SUPFAM" id="SSF53300">
    <property type="entry name" value="vWA-like"/>
    <property type="match status" value="1"/>
</dbReference>
<gene>
    <name evidence="3" type="ORF">GCM10007116_02780</name>
    <name evidence="2" type="ORF">HS1genome_1274</name>
</gene>
<protein>
    <recommendedName>
        <fullName evidence="1">VWFA domain-containing protein</fullName>
    </recommendedName>
</protein>
<proteinExistence type="predicted"/>
<dbReference type="Pfam" id="PF00092">
    <property type="entry name" value="VWA"/>
    <property type="match status" value="1"/>
</dbReference>
<reference evidence="3" key="4">
    <citation type="submission" date="2020-09" db="EMBL/GenBank/DDBJ databases">
        <authorList>
            <person name="Sun Q."/>
            <person name="Ohkuma M."/>
        </authorList>
    </citation>
    <scope>NUCLEOTIDE SEQUENCE</scope>
    <source>
        <strain evidence="3">JCM 31740</strain>
    </source>
</reference>
<evidence type="ECO:0000259" key="1">
    <source>
        <dbReference type="PROSITE" id="PS50234"/>
    </source>
</evidence>
<reference evidence="3" key="1">
    <citation type="journal article" date="2014" name="Int. J. Syst. Evol. Microbiol.">
        <title>Complete genome sequence of Corynebacterium casei LMG S-19264T (=DSM 44701T), isolated from a smear-ripened cheese.</title>
        <authorList>
            <consortium name="US DOE Joint Genome Institute (JGI-PGF)"/>
            <person name="Walter F."/>
            <person name="Albersmeier A."/>
            <person name="Kalinowski J."/>
            <person name="Ruckert C."/>
        </authorList>
    </citation>
    <scope>NUCLEOTIDE SEQUENCE</scope>
    <source>
        <strain evidence="3">JCM 31740</strain>
    </source>
</reference>
<organism evidence="2 4">
    <name type="scientific">Sulfodiicoccus acidiphilus</name>
    <dbReference type="NCBI Taxonomy" id="1670455"/>
    <lineage>
        <taxon>Archaea</taxon>
        <taxon>Thermoproteota</taxon>
        <taxon>Thermoprotei</taxon>
        <taxon>Sulfolobales</taxon>
        <taxon>Sulfolobaceae</taxon>
        <taxon>Sulfodiicoccus</taxon>
    </lineage>
</organism>
<dbReference type="Proteomes" id="UP000276741">
    <property type="component" value="Chromosome"/>
</dbReference>
<dbReference type="InterPro" id="IPR002035">
    <property type="entry name" value="VWF_A"/>
</dbReference>
<reference evidence="4" key="2">
    <citation type="submission" date="2018-04" db="EMBL/GenBank/DDBJ databases">
        <title>Complete genome sequence of Sulfodiicoccus acidiphilus strain HS-1.</title>
        <authorList>
            <person name="Sakai H.D."/>
            <person name="Kurosawa N."/>
        </authorList>
    </citation>
    <scope>NUCLEOTIDE SEQUENCE [LARGE SCALE GENOMIC DNA]</scope>
    <source>
        <strain evidence="4">HS-1</strain>
    </source>
</reference>
<evidence type="ECO:0000313" key="4">
    <source>
        <dbReference type="Proteomes" id="UP000276741"/>
    </source>
</evidence>
<feature type="domain" description="VWFA" evidence="1">
    <location>
        <begin position="284"/>
        <end position="447"/>
    </location>
</feature>
<dbReference type="Proteomes" id="UP000616143">
    <property type="component" value="Unassembled WGS sequence"/>
</dbReference>
<dbReference type="Gene3D" id="3.40.50.410">
    <property type="entry name" value="von Willebrand factor, type A domain"/>
    <property type="match status" value="1"/>
</dbReference>
<name>A0A348B3Y3_9CREN</name>
<dbReference type="SMART" id="SM00327">
    <property type="entry name" value="VWA"/>
    <property type="match status" value="1"/>
</dbReference>
<dbReference type="InterPro" id="IPR036465">
    <property type="entry name" value="vWFA_dom_sf"/>
</dbReference>
<dbReference type="KEGG" id="sacd:HS1genome_1274"/>